<dbReference type="HOGENOM" id="CLU_000604_27_1_1"/>
<feature type="transmembrane region" description="Helical" evidence="11">
    <location>
        <begin position="12"/>
        <end position="31"/>
    </location>
</feature>
<name>A1D6K0_NEOFI</name>
<dbReference type="Proteomes" id="UP000006702">
    <property type="component" value="Unassembled WGS sequence"/>
</dbReference>
<dbReference type="SUPFAM" id="SSF90123">
    <property type="entry name" value="ABC transporter transmembrane region"/>
    <property type="match status" value="2"/>
</dbReference>
<feature type="transmembrane region" description="Helical" evidence="11">
    <location>
        <begin position="1088"/>
        <end position="1109"/>
    </location>
</feature>
<keyword evidence="3" id="KW-0813">Transport</keyword>
<dbReference type="CDD" id="cd03244">
    <property type="entry name" value="ABCC_MRP_domain2"/>
    <property type="match status" value="1"/>
</dbReference>
<feature type="transmembrane region" description="Helical" evidence="11">
    <location>
        <begin position="990"/>
        <end position="1020"/>
    </location>
</feature>
<feature type="transmembrane region" description="Helical" evidence="11">
    <location>
        <begin position="909"/>
        <end position="931"/>
    </location>
</feature>
<keyword evidence="9 11" id="KW-0472">Membrane</keyword>
<keyword evidence="15" id="KW-1185">Reference proteome</keyword>
<dbReference type="Gene3D" id="3.40.50.300">
    <property type="entry name" value="P-loop containing nucleotide triphosphate hydrolases"/>
    <property type="match status" value="2"/>
</dbReference>
<keyword evidence="8 11" id="KW-1133">Transmembrane helix</keyword>
<dbReference type="CDD" id="cd18604">
    <property type="entry name" value="ABC_6TM_VMR1_D2_like"/>
    <property type="match status" value="1"/>
</dbReference>
<dbReference type="Pfam" id="PF00664">
    <property type="entry name" value="ABC_membrane"/>
    <property type="match status" value="2"/>
</dbReference>
<dbReference type="GO" id="GO:0140359">
    <property type="term" value="F:ABC-type transporter activity"/>
    <property type="evidence" value="ECO:0007669"/>
    <property type="project" value="InterPro"/>
</dbReference>
<evidence type="ECO:0000256" key="2">
    <source>
        <dbReference type="ARBA" id="ARBA00009726"/>
    </source>
</evidence>
<evidence type="ECO:0000256" key="4">
    <source>
        <dbReference type="ARBA" id="ARBA00022475"/>
    </source>
</evidence>
<dbReference type="InterPro" id="IPR027417">
    <property type="entry name" value="P-loop_NTPase"/>
</dbReference>
<feature type="domain" description="ABC transmembrane type-1" evidence="13">
    <location>
        <begin position="848"/>
        <end position="1143"/>
    </location>
</feature>
<dbReference type="EMBL" id="DS027690">
    <property type="protein sequence ID" value="EAW21344.1"/>
    <property type="molecule type" value="Genomic_DNA"/>
</dbReference>
<evidence type="ECO:0000256" key="3">
    <source>
        <dbReference type="ARBA" id="ARBA00022448"/>
    </source>
</evidence>
<evidence type="ECO:0000256" key="7">
    <source>
        <dbReference type="ARBA" id="ARBA00022840"/>
    </source>
</evidence>
<dbReference type="GO" id="GO:0016887">
    <property type="term" value="F:ATP hydrolysis activity"/>
    <property type="evidence" value="ECO:0007669"/>
    <property type="project" value="InterPro"/>
</dbReference>
<dbReference type="GO" id="GO:0005524">
    <property type="term" value="F:ATP binding"/>
    <property type="evidence" value="ECO:0007669"/>
    <property type="project" value="UniProtKB-KW"/>
</dbReference>
<feature type="domain" description="ABC transporter" evidence="12">
    <location>
        <begin position="1182"/>
        <end position="1411"/>
    </location>
</feature>
<dbReference type="PROSITE" id="PS00211">
    <property type="entry name" value="ABC_TRANSPORTER_1"/>
    <property type="match status" value="2"/>
</dbReference>
<dbReference type="InterPro" id="IPR050173">
    <property type="entry name" value="ABC_transporter_C-like"/>
</dbReference>
<dbReference type="RefSeq" id="XP_001263241.1">
    <property type="nucleotide sequence ID" value="XM_001263240.1"/>
</dbReference>
<keyword evidence="5 11" id="KW-0812">Transmembrane</keyword>
<dbReference type="Pfam" id="PF00005">
    <property type="entry name" value="ABC_tran"/>
    <property type="match status" value="2"/>
</dbReference>
<dbReference type="GO" id="GO:0005886">
    <property type="term" value="C:plasma membrane"/>
    <property type="evidence" value="ECO:0007669"/>
    <property type="project" value="UniProtKB-SubCell"/>
</dbReference>
<dbReference type="PANTHER" id="PTHR24223">
    <property type="entry name" value="ATP-BINDING CASSETTE SUB-FAMILY C"/>
    <property type="match status" value="1"/>
</dbReference>
<feature type="transmembrane region" description="Helical" evidence="11">
    <location>
        <begin position="362"/>
        <end position="378"/>
    </location>
</feature>
<feature type="transmembrane region" description="Helical" evidence="11">
    <location>
        <begin position="451"/>
        <end position="471"/>
    </location>
</feature>
<evidence type="ECO:0000256" key="6">
    <source>
        <dbReference type="ARBA" id="ARBA00022741"/>
    </source>
</evidence>
<evidence type="ECO:0000256" key="5">
    <source>
        <dbReference type="ARBA" id="ARBA00022692"/>
    </source>
</evidence>
<keyword evidence="7" id="KW-0067">ATP-binding</keyword>
<dbReference type="InterPro" id="IPR036640">
    <property type="entry name" value="ABC1_TM_sf"/>
</dbReference>
<evidence type="ECO:0000256" key="8">
    <source>
        <dbReference type="ARBA" id="ARBA00022989"/>
    </source>
</evidence>
<reference evidence="15" key="1">
    <citation type="journal article" date="2008" name="PLoS Genet.">
        <title>Genomic islands in the pathogenic filamentous fungus Aspergillus fumigatus.</title>
        <authorList>
            <person name="Fedorova N.D."/>
            <person name="Khaldi N."/>
            <person name="Joardar V.S."/>
            <person name="Maiti R."/>
            <person name="Amedeo P."/>
            <person name="Anderson M.J."/>
            <person name="Crabtree J."/>
            <person name="Silva J.C."/>
            <person name="Badger J.H."/>
            <person name="Albarraq A."/>
            <person name="Angiuoli S."/>
            <person name="Bussey H."/>
            <person name="Bowyer P."/>
            <person name="Cotty P.J."/>
            <person name="Dyer P.S."/>
            <person name="Egan A."/>
            <person name="Galens K."/>
            <person name="Fraser-Liggett C.M."/>
            <person name="Haas B.J."/>
            <person name="Inman J.M."/>
            <person name="Kent R."/>
            <person name="Lemieux S."/>
            <person name="Malavazi I."/>
            <person name="Orvis J."/>
            <person name="Roemer T."/>
            <person name="Ronning C.M."/>
            <person name="Sundaram J.P."/>
            <person name="Sutton G."/>
            <person name="Turner G."/>
            <person name="Venter J.C."/>
            <person name="White O.R."/>
            <person name="Whitty B.R."/>
            <person name="Youngman P."/>
            <person name="Wolfe K.H."/>
            <person name="Goldman G.H."/>
            <person name="Wortman J.R."/>
            <person name="Jiang B."/>
            <person name="Denning D.W."/>
            <person name="Nierman W.C."/>
        </authorList>
    </citation>
    <scope>NUCLEOTIDE SEQUENCE [LARGE SCALE GENOMIC DNA]</scope>
    <source>
        <strain evidence="15">ATCC 1020 / DSM 3700 / CBS 544.65 / FGSC A1164 / JCM 1740 / NRRL 181 / WB 181</strain>
    </source>
</reference>
<dbReference type="OMA" id="CMQTFEY"/>
<feature type="transmembrane region" description="Helical" evidence="11">
    <location>
        <begin position="337"/>
        <end position="356"/>
    </location>
</feature>
<feature type="transmembrane region" description="Helical" evidence="11">
    <location>
        <begin position="47"/>
        <end position="69"/>
    </location>
</feature>
<dbReference type="PROSITE" id="PS50929">
    <property type="entry name" value="ABC_TM1F"/>
    <property type="match status" value="2"/>
</dbReference>
<evidence type="ECO:0000313" key="15">
    <source>
        <dbReference type="Proteomes" id="UP000006702"/>
    </source>
</evidence>
<dbReference type="InterPro" id="IPR011527">
    <property type="entry name" value="ABC1_TM_dom"/>
</dbReference>
<dbReference type="InterPro" id="IPR003593">
    <property type="entry name" value="AAA+_ATPase"/>
</dbReference>
<evidence type="ECO:0000256" key="9">
    <source>
        <dbReference type="ARBA" id="ARBA00023136"/>
    </source>
</evidence>
<gene>
    <name evidence="14" type="ORF">NFIA_065080</name>
</gene>
<dbReference type="OrthoDB" id="6500128at2759"/>
<sequence>MPILFPSVEFNMLVLAGLCMLIYVANIVHFSCRRTLASPMTLSPTQILWGILGFLSAVTCAVSSFASLWTGALDKKSRIITASLWVNSGNLAIYLTVDVPRRLYPVIWLQAPSGSGLSSLDIVQLVASSTCSILVPILSPTLNTSVKGAYHPQDTCSPLSRWWLYTWVSPLVTLGYERNGSINKEDLYPPKNEASVETWQQGYASCGPESLPFKFILWKLFRTRLATMALFAGLCGFFELVGTVGLHQLLLSLQSPSEAKLQPWFSITLFAVSPIIRGLCMQTFEYFATHTIGDWKALIIAAVYRKMIMLEADADINIGQLQSIISVDIDRLGTLRYTAMTAFMVPVELITASILLYRVMQWYYIPSLLFLLVTRYPLSRFIILEQTKSQSAIVRATDRRITRTSESIRALLMIKILGNAQSFIRRILDERKQELDAIWLKMRVIILSESLSSSCSFLAMVLSLCLFIFAGEKPLAPDIVFTLVAVFNIIKSMLTLSVLGAGQYAQAMVSLQRLSDFMDRKTSPVATDKTQLMMQAQRLDQRVPSFSTAQVLGEFNHTQARLDVEFARGGLNVITGDTGSGKTLLLHSLLLGGSANQGSIGLGKGQFEPIAYASQEAWLFRGSIRDNIVFGTAYDQKRYERVIRDCALEKDLATSKDGDLKEVGEGGHSLSGGQRQRVSLARAMYTNANLVILDDILSGLDPSTFEWVVTKCIFRSEQRNRTMIMVTNSQRILQMADLVIHVENGRIAQIKKNLSTESTQDVPDSDYVDLSFHDTPEASEIVSATSESTGGRDEMSPVSAEASNEGADFHRVSSLRYGKFSNIVHFQVLTLPGFKYLRSFGSRPFVTLAVISAVGAQALEIGLPAWLSIWSAVSVRNDEEGRDGFYLGIYTGMTSPSDRVRRQMLTTRAGFGSAQVAILAVSLLLLYSGAWRSSHDKHMEMISAIFGTTYTWIWSTPEGQVINRFSSDIASLDDTLFRTFRPVLETYLSIGLRILTVTSLIPLFFLPSVVLCGFAIYVGYRYRFAATAVKHLYAASLTPLHHSIAETASGLKTIHAFRAQGMLQKRFNAAVEHHVLAWNAVSDLQRWLAVRMDIFVALISCSAATLAILRPHSSAPVVGLSLTLTTGLCTALLYLVYLSSLLEVEMASYRRIENYIQELPQEVSSPNLDACAGEHWPTRGLISIENFGASYALDEEEVLKGVNYRANAGQRTAIVGRTGSGKTSLALSLLRLTTRTRGSISIDGVDIEAVPVEKLRQSISFIPQDPTLLDGTIRFNLDFNGEYDEGYLQSILDDVAGARKWKLDDTVELNGRNFSQGERQLITLARAMVSKHKILIIDEGTASLDKASEDRIMAVLRDRFSECTVIAISHRLHSIIDFDQVLVMGDGQVLEAGNPRQLLGGENVFKALYLQQCGTDAVVSGNLSDNRQS</sequence>
<dbReference type="FunFam" id="3.40.50.300:FF:002145">
    <property type="entry name" value="ABC transporter (MsbA subfamily)"/>
    <property type="match status" value="1"/>
</dbReference>
<evidence type="ECO:0000259" key="12">
    <source>
        <dbReference type="PROSITE" id="PS50893"/>
    </source>
</evidence>
<feature type="transmembrane region" description="Helical" evidence="11">
    <location>
        <begin position="1115"/>
        <end position="1142"/>
    </location>
</feature>
<feature type="transmembrane region" description="Helical" evidence="11">
    <location>
        <begin position="483"/>
        <end position="505"/>
    </location>
</feature>
<dbReference type="SUPFAM" id="SSF52540">
    <property type="entry name" value="P-loop containing nucleoside triphosphate hydrolases"/>
    <property type="match status" value="2"/>
</dbReference>
<keyword evidence="4" id="KW-1003">Cell membrane</keyword>
<dbReference type="InterPro" id="IPR003439">
    <property type="entry name" value="ABC_transporter-like_ATP-bd"/>
</dbReference>
<dbReference type="PROSITE" id="PS50893">
    <property type="entry name" value="ABC_TRANSPORTER_2"/>
    <property type="match status" value="2"/>
</dbReference>
<dbReference type="InterPro" id="IPR017871">
    <property type="entry name" value="ABC_transporter-like_CS"/>
</dbReference>
<evidence type="ECO:0000256" key="1">
    <source>
        <dbReference type="ARBA" id="ARBA00004651"/>
    </source>
</evidence>
<accession>A1D6K0</accession>
<dbReference type="VEuPathDB" id="FungiDB:NFIA_065080"/>
<dbReference type="FunFam" id="1.20.1560.10:FF:000338">
    <property type="entry name" value="ABC transporter, putative"/>
    <property type="match status" value="1"/>
</dbReference>
<comment type="similarity">
    <text evidence="2">Belongs to the ABC transporter superfamily. ABCC family. Conjugate transporter (TC 3.A.1.208) subfamily.</text>
</comment>
<feature type="transmembrane region" description="Helical" evidence="11">
    <location>
        <begin position="261"/>
        <end position="280"/>
    </location>
</feature>
<evidence type="ECO:0000313" key="14">
    <source>
        <dbReference type="EMBL" id="EAW21344.1"/>
    </source>
</evidence>
<dbReference type="eggNOG" id="KOG0054">
    <property type="taxonomic scope" value="Eukaryota"/>
</dbReference>
<keyword evidence="10" id="KW-0325">Glycoprotein</keyword>
<feature type="domain" description="ABC transporter" evidence="12">
    <location>
        <begin position="541"/>
        <end position="769"/>
    </location>
</feature>
<comment type="subcellular location">
    <subcellularLocation>
        <location evidence="1">Cell membrane</location>
        <topology evidence="1">Multi-pass membrane protein</topology>
    </subcellularLocation>
</comment>
<feature type="domain" description="ABC transmembrane type-1" evidence="13">
    <location>
        <begin position="226"/>
        <end position="506"/>
    </location>
</feature>
<dbReference type="Gene3D" id="1.20.1560.10">
    <property type="entry name" value="ABC transporter type 1, transmembrane domain"/>
    <property type="match status" value="2"/>
</dbReference>
<dbReference type="SMART" id="SM00382">
    <property type="entry name" value="AAA"/>
    <property type="match status" value="2"/>
</dbReference>
<feature type="transmembrane region" description="Helical" evidence="11">
    <location>
        <begin position="225"/>
        <end position="249"/>
    </location>
</feature>
<evidence type="ECO:0000259" key="13">
    <source>
        <dbReference type="PROSITE" id="PS50929"/>
    </source>
</evidence>
<evidence type="ECO:0000256" key="11">
    <source>
        <dbReference type="SAM" id="Phobius"/>
    </source>
</evidence>
<protein>
    <submittedName>
        <fullName evidence="14">ABC transporter, putative</fullName>
    </submittedName>
</protein>
<dbReference type="GeneID" id="4589574"/>
<keyword evidence="6" id="KW-0547">Nucleotide-binding</keyword>
<evidence type="ECO:0000256" key="10">
    <source>
        <dbReference type="ARBA" id="ARBA00023180"/>
    </source>
</evidence>
<dbReference type="KEGG" id="nfi:NFIA_065080"/>
<organism evidence="14 15">
    <name type="scientific">Neosartorya fischeri (strain ATCC 1020 / DSM 3700 / CBS 544.65 / FGSC A1164 / JCM 1740 / NRRL 181 / WB 181)</name>
    <name type="common">Aspergillus fischerianus</name>
    <dbReference type="NCBI Taxonomy" id="331117"/>
    <lineage>
        <taxon>Eukaryota</taxon>
        <taxon>Fungi</taxon>
        <taxon>Dikarya</taxon>
        <taxon>Ascomycota</taxon>
        <taxon>Pezizomycotina</taxon>
        <taxon>Eurotiomycetes</taxon>
        <taxon>Eurotiomycetidae</taxon>
        <taxon>Eurotiales</taxon>
        <taxon>Aspergillaceae</taxon>
        <taxon>Aspergillus</taxon>
        <taxon>Aspergillus subgen. Fumigati</taxon>
    </lineage>
</organism>
<proteinExistence type="inferred from homology"/>
<dbReference type="PANTHER" id="PTHR24223:SF464">
    <property type="entry name" value="ABC-TYPE TRANSPORTER CICA"/>
    <property type="match status" value="1"/>
</dbReference>